<dbReference type="InterPro" id="IPR013154">
    <property type="entry name" value="ADH-like_N"/>
</dbReference>
<comment type="similarity">
    <text evidence="5">Belongs to the zinc-containing alcohol dehydrogenase family.</text>
</comment>
<dbReference type="EMBL" id="JACAZE010000009">
    <property type="protein sequence ID" value="KAF7305967.1"/>
    <property type="molecule type" value="Genomic_DNA"/>
</dbReference>
<dbReference type="Pfam" id="PF00107">
    <property type="entry name" value="ADH_zinc_N"/>
    <property type="match status" value="1"/>
</dbReference>
<dbReference type="AlphaFoldDB" id="A0A8H6SX56"/>
<dbReference type="GO" id="GO:0008270">
    <property type="term" value="F:zinc ion binding"/>
    <property type="evidence" value="ECO:0007669"/>
    <property type="project" value="InterPro"/>
</dbReference>
<dbReference type="Pfam" id="PF08240">
    <property type="entry name" value="ADH_N"/>
    <property type="match status" value="1"/>
</dbReference>
<dbReference type="FunFam" id="3.40.50.720:FF:000022">
    <property type="entry name" value="Cinnamyl alcohol dehydrogenase"/>
    <property type="match status" value="1"/>
</dbReference>
<feature type="domain" description="Alcohol dehydrogenase-like N-terminal" evidence="7">
    <location>
        <begin position="27"/>
        <end position="134"/>
    </location>
</feature>
<dbReference type="OrthoDB" id="1879366at2759"/>
<dbReference type="SUPFAM" id="SSF51735">
    <property type="entry name" value="NAD(P)-binding Rossmann-fold domains"/>
    <property type="match status" value="1"/>
</dbReference>
<gene>
    <name evidence="8" type="ORF">HMN09_00751200</name>
</gene>
<dbReference type="InterPro" id="IPR013149">
    <property type="entry name" value="ADH-like_C"/>
</dbReference>
<dbReference type="Proteomes" id="UP000613580">
    <property type="component" value="Unassembled WGS sequence"/>
</dbReference>
<dbReference type="InterPro" id="IPR036291">
    <property type="entry name" value="NAD(P)-bd_dom_sf"/>
</dbReference>
<evidence type="ECO:0000259" key="6">
    <source>
        <dbReference type="Pfam" id="PF00107"/>
    </source>
</evidence>
<evidence type="ECO:0000313" key="9">
    <source>
        <dbReference type="Proteomes" id="UP000613580"/>
    </source>
</evidence>
<dbReference type="InterPro" id="IPR011032">
    <property type="entry name" value="GroES-like_sf"/>
</dbReference>
<dbReference type="InterPro" id="IPR047109">
    <property type="entry name" value="CAD-like"/>
</dbReference>
<evidence type="ECO:0000256" key="2">
    <source>
        <dbReference type="ARBA" id="ARBA00022723"/>
    </source>
</evidence>
<dbReference type="Gene3D" id="3.40.50.720">
    <property type="entry name" value="NAD(P)-binding Rossmann-like Domain"/>
    <property type="match status" value="1"/>
</dbReference>
<dbReference type="CDD" id="cd05283">
    <property type="entry name" value="CAD1"/>
    <property type="match status" value="1"/>
</dbReference>
<dbReference type="GO" id="GO:0016616">
    <property type="term" value="F:oxidoreductase activity, acting on the CH-OH group of donors, NAD or NADP as acceptor"/>
    <property type="evidence" value="ECO:0007669"/>
    <property type="project" value="InterPro"/>
</dbReference>
<keyword evidence="2 5" id="KW-0479">Metal-binding</keyword>
<proteinExistence type="inferred from homology"/>
<evidence type="ECO:0008006" key="10">
    <source>
        <dbReference type="Google" id="ProtNLM"/>
    </source>
</evidence>
<keyword evidence="3 5" id="KW-0862">Zinc</keyword>
<dbReference type="SUPFAM" id="SSF50129">
    <property type="entry name" value="GroES-like"/>
    <property type="match status" value="1"/>
</dbReference>
<evidence type="ECO:0000256" key="1">
    <source>
        <dbReference type="ARBA" id="ARBA00001947"/>
    </source>
</evidence>
<comment type="cofactor">
    <cofactor evidence="1 5">
        <name>Zn(2+)</name>
        <dbReference type="ChEBI" id="CHEBI:29105"/>
    </cofactor>
</comment>
<evidence type="ECO:0000256" key="5">
    <source>
        <dbReference type="RuleBase" id="RU361277"/>
    </source>
</evidence>
<dbReference type="PROSITE" id="PS00059">
    <property type="entry name" value="ADH_ZINC"/>
    <property type="match status" value="1"/>
</dbReference>
<evidence type="ECO:0000259" key="7">
    <source>
        <dbReference type="Pfam" id="PF08240"/>
    </source>
</evidence>
<dbReference type="PANTHER" id="PTHR42683">
    <property type="entry name" value="ALDEHYDE REDUCTASE"/>
    <property type="match status" value="1"/>
</dbReference>
<comment type="caution">
    <text evidence="8">The sequence shown here is derived from an EMBL/GenBank/DDBJ whole genome shotgun (WGS) entry which is preliminary data.</text>
</comment>
<dbReference type="InterPro" id="IPR029752">
    <property type="entry name" value="D-isomer_DH_CS1"/>
</dbReference>
<accession>A0A8H6SX56</accession>
<evidence type="ECO:0000313" key="8">
    <source>
        <dbReference type="EMBL" id="KAF7305967.1"/>
    </source>
</evidence>
<keyword evidence="4" id="KW-0560">Oxidoreductase</keyword>
<sequence length="331" mass="34870">MPIDYTVIKGGPNGIEEGSIHLDDLKPTEVYVKITHAGMMGICGTDELYKQAPIGQGHEGVGTVQAIGAAVTGFKVGDIVAWGFLHKTCGQCEQCASGHDAYCLTREIHGQNDMHQGAFGSGAVWDASILYHVPAGLSPAEAAPLMCGGATVFEAIEERNIRSTDRVGVVGIGGLGHLAIQFLSKMGATVVAFSTTESKRAEAVKLGASEFIVGAEELKKTAPLNHLLITSNVIPDLGSYIGVMKPRGIIHLLTVDFAALTVPAFPLVVNGISIQGSAIAGRKNTVKTLEFAARHGIKPLIETFPMTKEGVEAGMTKLKEGKVRYRGVLVV</sequence>
<keyword evidence="9" id="KW-1185">Reference proteome</keyword>
<protein>
    <recommendedName>
        <fullName evidence="10">Enoyl reductase (ER) domain-containing protein</fullName>
    </recommendedName>
</protein>
<dbReference type="PROSITE" id="PS00065">
    <property type="entry name" value="D_2_HYDROXYACID_DH_1"/>
    <property type="match status" value="1"/>
</dbReference>
<organism evidence="8 9">
    <name type="scientific">Mycena chlorophos</name>
    <name type="common">Agaric fungus</name>
    <name type="synonym">Agaricus chlorophos</name>
    <dbReference type="NCBI Taxonomy" id="658473"/>
    <lineage>
        <taxon>Eukaryota</taxon>
        <taxon>Fungi</taxon>
        <taxon>Dikarya</taxon>
        <taxon>Basidiomycota</taxon>
        <taxon>Agaricomycotina</taxon>
        <taxon>Agaricomycetes</taxon>
        <taxon>Agaricomycetidae</taxon>
        <taxon>Agaricales</taxon>
        <taxon>Marasmiineae</taxon>
        <taxon>Mycenaceae</taxon>
        <taxon>Mycena</taxon>
    </lineage>
</organism>
<evidence type="ECO:0000256" key="3">
    <source>
        <dbReference type="ARBA" id="ARBA00022833"/>
    </source>
</evidence>
<name>A0A8H6SX56_MYCCL</name>
<reference evidence="8" key="1">
    <citation type="submission" date="2020-05" db="EMBL/GenBank/DDBJ databases">
        <title>Mycena genomes resolve the evolution of fungal bioluminescence.</title>
        <authorList>
            <person name="Tsai I.J."/>
        </authorList>
    </citation>
    <scope>NUCLEOTIDE SEQUENCE</scope>
    <source>
        <strain evidence="8">110903Hualien_Pintung</strain>
    </source>
</reference>
<dbReference type="Gene3D" id="3.90.180.10">
    <property type="entry name" value="Medium-chain alcohol dehydrogenases, catalytic domain"/>
    <property type="match status" value="1"/>
</dbReference>
<dbReference type="InterPro" id="IPR002328">
    <property type="entry name" value="ADH_Zn_CS"/>
</dbReference>
<evidence type="ECO:0000256" key="4">
    <source>
        <dbReference type="ARBA" id="ARBA00023002"/>
    </source>
</evidence>
<feature type="domain" description="Alcohol dehydrogenase-like C-terminal" evidence="6">
    <location>
        <begin position="174"/>
        <end position="292"/>
    </location>
</feature>